<keyword evidence="3" id="KW-1185">Reference proteome</keyword>
<dbReference type="OrthoDB" id="5584477at2759"/>
<gene>
    <name evidence="2" type="ORF">BCV69DRAFT_82256</name>
</gene>
<name>A0A316TYI0_9BASI</name>
<dbReference type="GeneID" id="37017295"/>
<dbReference type="EMBL" id="KZ819337">
    <property type="protein sequence ID" value="PWN18326.1"/>
    <property type="molecule type" value="Genomic_DNA"/>
</dbReference>
<feature type="domain" description="Fungal-type protein kinase" evidence="1">
    <location>
        <begin position="214"/>
        <end position="413"/>
    </location>
</feature>
<proteinExistence type="predicted"/>
<organism evidence="2 3">
    <name type="scientific">Pseudomicrostroma glucosiphilum</name>
    <dbReference type="NCBI Taxonomy" id="1684307"/>
    <lineage>
        <taxon>Eukaryota</taxon>
        <taxon>Fungi</taxon>
        <taxon>Dikarya</taxon>
        <taxon>Basidiomycota</taxon>
        <taxon>Ustilaginomycotina</taxon>
        <taxon>Exobasidiomycetes</taxon>
        <taxon>Microstromatales</taxon>
        <taxon>Microstromatales incertae sedis</taxon>
        <taxon>Pseudomicrostroma</taxon>
    </lineage>
</organism>
<accession>A0A316TYI0</accession>
<evidence type="ECO:0000313" key="2">
    <source>
        <dbReference type="EMBL" id="PWN18326.1"/>
    </source>
</evidence>
<evidence type="ECO:0000313" key="3">
    <source>
        <dbReference type="Proteomes" id="UP000245942"/>
    </source>
</evidence>
<reference evidence="2 3" key="1">
    <citation type="journal article" date="2018" name="Mol. Biol. Evol.">
        <title>Broad Genomic Sampling Reveals a Smut Pathogenic Ancestry of the Fungal Clade Ustilaginomycotina.</title>
        <authorList>
            <person name="Kijpornyongpan T."/>
            <person name="Mondo S.J."/>
            <person name="Barry K."/>
            <person name="Sandor L."/>
            <person name="Lee J."/>
            <person name="Lipzen A."/>
            <person name="Pangilinan J."/>
            <person name="LaButti K."/>
            <person name="Hainaut M."/>
            <person name="Henrissat B."/>
            <person name="Grigoriev I.V."/>
            <person name="Spatafora J.W."/>
            <person name="Aime M.C."/>
        </authorList>
    </citation>
    <scope>NUCLEOTIDE SEQUENCE [LARGE SCALE GENOMIC DNA]</scope>
    <source>
        <strain evidence="2 3">MCA 4718</strain>
    </source>
</reference>
<dbReference type="Pfam" id="PF17667">
    <property type="entry name" value="Pkinase_fungal"/>
    <property type="match status" value="1"/>
</dbReference>
<protein>
    <recommendedName>
        <fullName evidence="1">Fungal-type protein kinase domain-containing protein</fullName>
    </recommendedName>
</protein>
<dbReference type="AlphaFoldDB" id="A0A316TYI0"/>
<evidence type="ECO:0000259" key="1">
    <source>
        <dbReference type="Pfam" id="PF17667"/>
    </source>
</evidence>
<dbReference type="Proteomes" id="UP000245942">
    <property type="component" value="Unassembled WGS sequence"/>
</dbReference>
<dbReference type="InterPro" id="IPR011009">
    <property type="entry name" value="Kinase-like_dom_sf"/>
</dbReference>
<dbReference type="RefSeq" id="XP_025345486.1">
    <property type="nucleotide sequence ID" value="XM_025495561.1"/>
</dbReference>
<dbReference type="InterPro" id="IPR040976">
    <property type="entry name" value="Pkinase_fungal"/>
</dbReference>
<sequence length="645" mass="71803">MSEQKEAAPSPGIQPYRAAAYTFSFQPANPTRHTRDPRYTTLIPRALLGRAVPKPVPSEPWATDDLYSYGYPSPDVTSSRGSRTKSAWGEDQYLKHDVEDSFYPELYVFNTSPVVHQSAEKIATSDEVSKLFQELNDVVGDGKTPKAYRGLYDTDAPGAGETVKVSMTTKICKLSESVRAQLSAGNSTYSKCVPKGPAARRNTKENDKDEDVRVDILVQASNPSPTQIDGESVRWSNAVSFTEVKARDDVDWRDRLILQISRYAGKICRYRSIISHLHCVTWCGHTVRLWYLNAGVLACSRSFDTREGHDQIEIVKILRLLCLEEHSTLLCGRWDVAVQKMFEVQADGEAEPLKANAINRMGALKIRSGPYGGRTAVFADQIGSDGKVLMLKVSWLADTLRSHEMEMLRGIQSVGLPYAPEPLGLAKIPASGFRSSPCQYLDISPRSAISCCALLTKQHIGDRIGPQVTGHDLLKIHIQLAEQLLKLAEREYHYRDINEGNVRVLHGYTDVLLLVDFGNMRKGLSPTGYSEMTYAEAMVDRATDDTRAANPMFLPTSSVPLKLAITRWEDGLEQVQSDFQRAVDGNASNGVRSGLQHVSAQLNYFRTVLRKLAMQSHRYIDDLESALYLHVWTVSKSGTLIDAQV</sequence>
<dbReference type="SUPFAM" id="SSF56112">
    <property type="entry name" value="Protein kinase-like (PK-like)"/>
    <property type="match status" value="1"/>
</dbReference>